<dbReference type="InterPro" id="IPR009959">
    <property type="entry name" value="Cyclase_SnoaL-like"/>
</dbReference>
<evidence type="ECO:0000313" key="2">
    <source>
        <dbReference type="Proteomes" id="UP000316612"/>
    </source>
</evidence>
<dbReference type="Gene3D" id="3.10.450.50">
    <property type="match status" value="1"/>
</dbReference>
<sequence>MSEMLEKITTAWTRAWSQGETDAFAELVSDGYRRQSKSGHEGLEQVITQIEDSHRAFSDFTMEILRCVEGENEVAIHWRSVGRHTGEFMGVPPTGREVIVSGASFIRFAGGKITEEDVIWDPREMLSAMSIWHLGDTRRRK</sequence>
<dbReference type="EMBL" id="BJNY01000002">
    <property type="protein sequence ID" value="GED05068.1"/>
    <property type="molecule type" value="Genomic_DNA"/>
</dbReference>
<dbReference type="SUPFAM" id="SSF54427">
    <property type="entry name" value="NTF2-like"/>
    <property type="match status" value="1"/>
</dbReference>
<evidence type="ECO:0008006" key="3">
    <source>
        <dbReference type="Google" id="ProtNLM"/>
    </source>
</evidence>
<dbReference type="Proteomes" id="UP000316612">
    <property type="component" value="Unassembled WGS sequence"/>
</dbReference>
<name>A0A4Y4DNZ0_GLUUR</name>
<comment type="caution">
    <text evidence="1">The sequence shown here is derived from an EMBL/GenBank/DDBJ whole genome shotgun (WGS) entry which is preliminary data.</text>
</comment>
<protein>
    <recommendedName>
        <fullName evidence="3">Ester cyclase</fullName>
    </recommendedName>
</protein>
<evidence type="ECO:0000313" key="1">
    <source>
        <dbReference type="EMBL" id="GED05068.1"/>
    </source>
</evidence>
<proteinExistence type="predicted"/>
<reference evidence="1 2" key="1">
    <citation type="submission" date="2019-06" db="EMBL/GenBank/DDBJ databases">
        <title>Whole genome shotgun sequence of Glutamicibacter uratoxydans NBRC 15515.</title>
        <authorList>
            <person name="Hosoyama A."/>
            <person name="Uohara A."/>
            <person name="Ohji S."/>
            <person name="Ichikawa N."/>
        </authorList>
    </citation>
    <scope>NUCLEOTIDE SEQUENCE [LARGE SCALE GENOMIC DNA]</scope>
    <source>
        <strain evidence="1 2">NBRC 15515</strain>
    </source>
</reference>
<dbReference type="PANTHER" id="PTHR38436">
    <property type="entry name" value="POLYKETIDE CYCLASE SNOAL-LIKE DOMAIN"/>
    <property type="match status" value="1"/>
</dbReference>
<dbReference type="GO" id="GO:0030638">
    <property type="term" value="P:polyketide metabolic process"/>
    <property type="evidence" value="ECO:0007669"/>
    <property type="project" value="InterPro"/>
</dbReference>
<accession>A0A4Y4DNZ0</accession>
<dbReference type="Pfam" id="PF07366">
    <property type="entry name" value="SnoaL"/>
    <property type="match status" value="1"/>
</dbReference>
<dbReference type="RefSeq" id="WP_218024623.1">
    <property type="nucleotide sequence ID" value="NZ_BAAAJL010000003.1"/>
</dbReference>
<dbReference type="AlphaFoldDB" id="A0A4Y4DNZ0"/>
<gene>
    <name evidence="1" type="ORF">AUR04nite_06000</name>
</gene>
<organism evidence="1 2">
    <name type="scientific">Glutamicibacter uratoxydans</name>
    <name type="common">Arthrobacter uratoxydans</name>
    <dbReference type="NCBI Taxonomy" id="43667"/>
    <lineage>
        <taxon>Bacteria</taxon>
        <taxon>Bacillati</taxon>
        <taxon>Actinomycetota</taxon>
        <taxon>Actinomycetes</taxon>
        <taxon>Micrococcales</taxon>
        <taxon>Micrococcaceae</taxon>
        <taxon>Glutamicibacter</taxon>
    </lineage>
</organism>
<dbReference type="InterPro" id="IPR032710">
    <property type="entry name" value="NTF2-like_dom_sf"/>
</dbReference>
<keyword evidence="2" id="KW-1185">Reference proteome</keyword>
<dbReference type="PANTHER" id="PTHR38436:SF1">
    <property type="entry name" value="ESTER CYCLASE"/>
    <property type="match status" value="1"/>
</dbReference>